<keyword evidence="2" id="KW-1133">Transmembrane helix</keyword>
<dbReference type="PANTHER" id="PTHR46558">
    <property type="entry name" value="TRACRIPTIONAL REGULATORY PROTEIN-RELATED-RELATED"/>
    <property type="match status" value="1"/>
</dbReference>
<reference evidence="4 6" key="1">
    <citation type="submission" date="2018-10" db="EMBL/GenBank/DDBJ databases">
        <title>Genotypes and phenotypes of Enterococci isolated from broiler chickens.</title>
        <authorList>
            <person name="Muhammad A.R."/>
            <person name="Diarra M.S."/>
        </authorList>
    </citation>
    <scope>NUCLEOTIDE SEQUENCE [LARGE SCALE GENOMIC DNA]</scope>
    <source>
        <strain evidence="4 6">LIT2 A36'</strain>
    </source>
</reference>
<dbReference type="InterPro" id="IPR001387">
    <property type="entry name" value="Cro/C1-type_HTH"/>
</dbReference>
<dbReference type="Proteomes" id="UP000292223">
    <property type="component" value="Unassembled WGS sequence"/>
</dbReference>
<dbReference type="Pfam" id="PF01381">
    <property type="entry name" value="HTH_3"/>
    <property type="match status" value="1"/>
</dbReference>
<gene>
    <name evidence="4" type="ORF">EGW16_15715</name>
    <name evidence="5" type="ORF">EU507_15650</name>
</gene>
<evidence type="ECO:0000313" key="6">
    <source>
        <dbReference type="Proteomes" id="UP000281488"/>
    </source>
</evidence>
<protein>
    <submittedName>
        <fullName evidence="5">XRE family transcriptional regulator</fullName>
    </submittedName>
</protein>
<dbReference type="Gene3D" id="1.10.260.40">
    <property type="entry name" value="lambda repressor-like DNA-binding domains"/>
    <property type="match status" value="1"/>
</dbReference>
<organism evidence="5 7">
    <name type="scientific">Enterococcus faecalis</name>
    <name type="common">Streptococcus faecalis</name>
    <dbReference type="NCBI Taxonomy" id="1351"/>
    <lineage>
        <taxon>Bacteria</taxon>
        <taxon>Bacillati</taxon>
        <taxon>Bacillota</taxon>
        <taxon>Bacilli</taxon>
        <taxon>Lactobacillales</taxon>
        <taxon>Enterococcaceae</taxon>
        <taxon>Enterococcus</taxon>
    </lineage>
</organism>
<evidence type="ECO:0000256" key="1">
    <source>
        <dbReference type="ARBA" id="ARBA00023125"/>
    </source>
</evidence>
<dbReference type="CDD" id="cd00093">
    <property type="entry name" value="HTH_XRE"/>
    <property type="match status" value="1"/>
</dbReference>
<dbReference type="SMART" id="SM00530">
    <property type="entry name" value="HTH_XRE"/>
    <property type="match status" value="1"/>
</dbReference>
<name>A0A8B3RPI0_ENTFL</name>
<keyword evidence="2" id="KW-0472">Membrane</keyword>
<feature type="transmembrane region" description="Helical" evidence="2">
    <location>
        <begin position="108"/>
        <end position="130"/>
    </location>
</feature>
<evidence type="ECO:0000313" key="5">
    <source>
        <dbReference type="EMBL" id="RYU29432.1"/>
    </source>
</evidence>
<proteinExistence type="predicted"/>
<keyword evidence="2" id="KW-0812">Transmembrane</keyword>
<evidence type="ECO:0000313" key="7">
    <source>
        <dbReference type="Proteomes" id="UP000292223"/>
    </source>
</evidence>
<evidence type="ECO:0000313" key="4">
    <source>
        <dbReference type="EMBL" id="ROX29505.1"/>
    </source>
</evidence>
<dbReference type="EMBL" id="RKMZ01000014">
    <property type="protein sequence ID" value="ROX29505.1"/>
    <property type="molecule type" value="Genomic_DNA"/>
</dbReference>
<dbReference type="SUPFAM" id="SSF47413">
    <property type="entry name" value="lambda repressor-like DNA-binding domains"/>
    <property type="match status" value="1"/>
</dbReference>
<keyword evidence="1" id="KW-0238">DNA-binding</keyword>
<feature type="domain" description="HTH cro/C1-type" evidence="3">
    <location>
        <begin position="7"/>
        <end position="61"/>
    </location>
</feature>
<reference evidence="5 7" key="2">
    <citation type="submission" date="2019-02" db="EMBL/GenBank/DDBJ databases">
        <title>From farm to fork: dissemination of Tn554::fexA-optrA in linezolid-resistant Enterococcus faecalis clones from chicken feces and meat in Tunisia.</title>
        <authorList>
            <person name="Tedim A.P."/>
            <person name="Elghaieb H."/>
            <person name="Abbassi M.S."/>
            <person name="Novais C."/>
            <person name="Hassen A."/>
            <person name="Peixe L."/>
            <person name="Freitas A.R."/>
        </authorList>
    </citation>
    <scope>NUCLEOTIDE SEQUENCE [LARGE SCALE GENOMIC DNA]</scope>
    <source>
        <strain evidence="5 7">728T</strain>
    </source>
</reference>
<evidence type="ECO:0000259" key="3">
    <source>
        <dbReference type="PROSITE" id="PS50943"/>
    </source>
</evidence>
<accession>A0A8B3RPI0</accession>
<comment type="caution">
    <text evidence="5">The sequence shown here is derived from an EMBL/GenBank/DDBJ whole genome shotgun (WGS) entry which is preliminary data.</text>
</comment>
<dbReference type="GO" id="GO:0003677">
    <property type="term" value="F:DNA binding"/>
    <property type="evidence" value="ECO:0007669"/>
    <property type="project" value="UniProtKB-KW"/>
</dbReference>
<dbReference type="PANTHER" id="PTHR46558:SF15">
    <property type="entry name" value="HELIX-TURN-HELIX DOMAIN PROTEIN"/>
    <property type="match status" value="1"/>
</dbReference>
<sequence length="257" mass="30050">MLIQTILKTRRINNHYTQEQIAQKLHVTTQAVSKWETGQSIPSIDNLLMLSDLYNVSIDELIQGSPYFKKPQVVGKIYNLKKGILFCIVWTCFSLLLTGFGYQPFWLFSAIIFIGLLLVFPIIFSDYWIINQQDIMVHQFSRNPILKIIECIKNSSTQIKIPYSEIESIEIIYTKKIRASAFDSSPDYFYLLVTYNNQTTKLYLDIYAKRFLPQFIAFLSRQRITIIDKSEIIELLVSDTSLYQHFNEKNVATDNRK</sequence>
<dbReference type="PROSITE" id="PS50943">
    <property type="entry name" value="HTH_CROC1"/>
    <property type="match status" value="1"/>
</dbReference>
<dbReference type="Proteomes" id="UP000281488">
    <property type="component" value="Unassembled WGS sequence"/>
</dbReference>
<feature type="transmembrane region" description="Helical" evidence="2">
    <location>
        <begin position="83"/>
        <end position="102"/>
    </location>
</feature>
<dbReference type="EMBL" id="SEWT01000015">
    <property type="protein sequence ID" value="RYU29432.1"/>
    <property type="molecule type" value="Genomic_DNA"/>
</dbReference>
<evidence type="ECO:0000256" key="2">
    <source>
        <dbReference type="SAM" id="Phobius"/>
    </source>
</evidence>
<dbReference type="InterPro" id="IPR010982">
    <property type="entry name" value="Lambda_DNA-bd_dom_sf"/>
</dbReference>
<dbReference type="AlphaFoldDB" id="A0A8B3RPI0"/>
<dbReference type="RefSeq" id="WP_002381008.1">
    <property type="nucleotide sequence ID" value="NZ_AP027302.1"/>
</dbReference>